<dbReference type="CDD" id="cd02042">
    <property type="entry name" value="ParAB_family"/>
    <property type="match status" value="1"/>
</dbReference>
<dbReference type="PANTHER" id="PTHR13696:SF52">
    <property type="entry name" value="PARA FAMILY PROTEIN CT_582"/>
    <property type="match status" value="1"/>
</dbReference>
<dbReference type="EMBL" id="CP110618">
    <property type="protein sequence ID" value="UZJ27062.1"/>
    <property type="molecule type" value="Genomic_DNA"/>
</dbReference>
<keyword evidence="2" id="KW-0614">Plasmid</keyword>
<evidence type="ECO:0000259" key="1">
    <source>
        <dbReference type="Pfam" id="PF13614"/>
    </source>
</evidence>
<dbReference type="Pfam" id="PF13614">
    <property type="entry name" value="AAA_31"/>
    <property type="match status" value="1"/>
</dbReference>
<dbReference type="InterPro" id="IPR050678">
    <property type="entry name" value="DNA_Partitioning_ATPase"/>
</dbReference>
<dbReference type="SUPFAM" id="SSF52540">
    <property type="entry name" value="P-loop containing nucleoside triphosphate hydrolases"/>
    <property type="match status" value="1"/>
</dbReference>
<evidence type="ECO:0000313" key="3">
    <source>
        <dbReference type="Proteomes" id="UP001164965"/>
    </source>
</evidence>
<evidence type="ECO:0000313" key="2">
    <source>
        <dbReference type="EMBL" id="UZJ27062.1"/>
    </source>
</evidence>
<name>A0ABY6P5Z0_9NOCA</name>
<protein>
    <submittedName>
        <fullName evidence="2">ParA family protein</fullName>
    </submittedName>
</protein>
<keyword evidence="3" id="KW-1185">Reference proteome</keyword>
<feature type="domain" description="AAA" evidence="1">
    <location>
        <begin position="3"/>
        <end position="171"/>
    </location>
</feature>
<accession>A0ABY6P5Z0</accession>
<dbReference type="InterPro" id="IPR027417">
    <property type="entry name" value="P-loop_NTPase"/>
</dbReference>
<dbReference type="Gene3D" id="3.40.50.300">
    <property type="entry name" value="P-loop containing nucleotide triphosphate hydrolases"/>
    <property type="match status" value="1"/>
</dbReference>
<sequence length="299" mass="31607">MRRVVAIANGKGGVGKTSLTAGLAGLFAASGYRVLTVDADPQGNLRRDLGYADSDGQELAAAITEGTHLTPIRGVRENLDVVPGGVALEGLVLAPDSDQLHGLRSALDSLRPHGQAHEDYDLVLIDTPPGEAGLQSLVFAAADYLIIPTRSDDASLDGLVRVATRFAAARATNPGLTLLGVLLFGVRANSVRARESVRASLVDTLDGAAPVFQASIRYLESAAIDMRRRGLLPHELEQSQLKEKARRIARLKRGSRATDSEDLLSRDASGIAGDYLALAREILDAIAERETPAAHAGVR</sequence>
<gene>
    <name evidence="2" type="ORF">RHODO2019_19070</name>
</gene>
<dbReference type="RefSeq" id="WP_265385166.1">
    <property type="nucleotide sequence ID" value="NZ_CP110618.1"/>
</dbReference>
<organism evidence="2 3">
    <name type="scientific">Rhodococcus antarcticus</name>
    <dbReference type="NCBI Taxonomy" id="2987751"/>
    <lineage>
        <taxon>Bacteria</taxon>
        <taxon>Bacillati</taxon>
        <taxon>Actinomycetota</taxon>
        <taxon>Actinomycetes</taxon>
        <taxon>Mycobacteriales</taxon>
        <taxon>Nocardiaceae</taxon>
        <taxon>Rhodococcus</taxon>
    </lineage>
</organism>
<dbReference type="InterPro" id="IPR025669">
    <property type="entry name" value="AAA_dom"/>
</dbReference>
<reference evidence="2" key="1">
    <citation type="submission" date="2022-10" db="EMBL/GenBank/DDBJ databases">
        <title>Rhodococcus sp.75.</title>
        <authorList>
            <person name="Sun M."/>
        </authorList>
    </citation>
    <scope>NUCLEOTIDE SEQUENCE</scope>
    <source>
        <strain evidence="2">75</strain>
        <plasmid evidence="2">unnamed3</plasmid>
    </source>
</reference>
<dbReference type="PANTHER" id="PTHR13696">
    <property type="entry name" value="P-LOOP CONTAINING NUCLEOSIDE TRIPHOSPHATE HYDROLASE"/>
    <property type="match status" value="1"/>
</dbReference>
<proteinExistence type="predicted"/>
<dbReference type="Proteomes" id="UP001164965">
    <property type="component" value="Plasmid unnamed3"/>
</dbReference>
<geneLocation type="plasmid" evidence="2 3">
    <name>unnamed3</name>
</geneLocation>